<dbReference type="SUPFAM" id="SSF48452">
    <property type="entry name" value="TPR-like"/>
    <property type="match status" value="1"/>
</dbReference>
<dbReference type="InterPro" id="IPR019734">
    <property type="entry name" value="TPR_rpt"/>
</dbReference>
<dbReference type="InParanoid" id="A0A517SCG9"/>
<dbReference type="OrthoDB" id="281483at2"/>
<reference evidence="2 3" key="1">
    <citation type="submission" date="2019-02" db="EMBL/GenBank/DDBJ databases">
        <title>Deep-cultivation of Planctomycetes and their phenomic and genomic characterization uncovers novel biology.</title>
        <authorList>
            <person name="Wiegand S."/>
            <person name="Jogler M."/>
            <person name="Boedeker C."/>
            <person name="Pinto D."/>
            <person name="Vollmers J."/>
            <person name="Rivas-Marin E."/>
            <person name="Kohn T."/>
            <person name="Peeters S.H."/>
            <person name="Heuer A."/>
            <person name="Rast P."/>
            <person name="Oberbeckmann S."/>
            <person name="Bunk B."/>
            <person name="Jeske O."/>
            <person name="Meyerdierks A."/>
            <person name="Storesund J.E."/>
            <person name="Kallscheuer N."/>
            <person name="Luecker S."/>
            <person name="Lage O.M."/>
            <person name="Pohl T."/>
            <person name="Merkel B.J."/>
            <person name="Hornburger P."/>
            <person name="Mueller R.-W."/>
            <person name="Bruemmer F."/>
            <person name="Labrenz M."/>
            <person name="Spormann A.M."/>
            <person name="Op den Camp H."/>
            <person name="Overmann J."/>
            <person name="Amann R."/>
            <person name="Jetten M.S.M."/>
            <person name="Mascher T."/>
            <person name="Medema M.H."/>
            <person name="Devos D.P."/>
            <person name="Kaster A.-K."/>
            <person name="Ovreas L."/>
            <person name="Rohde M."/>
            <person name="Galperin M.Y."/>
            <person name="Jogler C."/>
        </authorList>
    </citation>
    <scope>NUCLEOTIDE SEQUENCE [LARGE SCALE GENOMIC DNA]</scope>
    <source>
        <strain evidence="2 3">Pan44</strain>
    </source>
</reference>
<dbReference type="Gene3D" id="1.25.40.10">
    <property type="entry name" value="Tetratricopeptide repeat domain"/>
    <property type="match status" value="1"/>
</dbReference>
<dbReference type="RefSeq" id="WP_145029354.1">
    <property type="nucleotide sequence ID" value="NZ_CP036271.1"/>
</dbReference>
<gene>
    <name evidence="2" type="ORF">Pan44_18520</name>
</gene>
<proteinExistence type="predicted"/>
<keyword evidence="3" id="KW-1185">Reference proteome</keyword>
<feature type="repeat" description="TPR" evidence="1">
    <location>
        <begin position="38"/>
        <end position="71"/>
    </location>
</feature>
<dbReference type="EMBL" id="CP036271">
    <property type="protein sequence ID" value="QDT53828.1"/>
    <property type="molecule type" value="Genomic_DNA"/>
</dbReference>
<evidence type="ECO:0000256" key="1">
    <source>
        <dbReference type="PROSITE-ProRule" id="PRU00339"/>
    </source>
</evidence>
<dbReference type="Proteomes" id="UP000315700">
    <property type="component" value="Chromosome"/>
</dbReference>
<accession>A0A517SCG9</accession>
<dbReference type="KEGG" id="ccos:Pan44_18520"/>
<evidence type="ECO:0000313" key="3">
    <source>
        <dbReference type="Proteomes" id="UP000315700"/>
    </source>
</evidence>
<name>A0A517SCG9_9PLAN</name>
<dbReference type="Pfam" id="PF14559">
    <property type="entry name" value="TPR_19"/>
    <property type="match status" value="1"/>
</dbReference>
<evidence type="ECO:0000313" key="2">
    <source>
        <dbReference type="EMBL" id="QDT53828.1"/>
    </source>
</evidence>
<dbReference type="PROSITE" id="PS50005">
    <property type="entry name" value="TPR"/>
    <property type="match status" value="1"/>
</dbReference>
<keyword evidence="1" id="KW-0802">TPR repeat</keyword>
<dbReference type="SMART" id="SM00028">
    <property type="entry name" value="TPR"/>
    <property type="match status" value="3"/>
</dbReference>
<dbReference type="InterPro" id="IPR011990">
    <property type="entry name" value="TPR-like_helical_dom_sf"/>
</dbReference>
<protein>
    <submittedName>
        <fullName evidence="2">Tetratricopeptide repeat protein</fullName>
    </submittedName>
</protein>
<sequence>MPTANEIYDEAIKIKDAGDLPGAIAKLNEVLAIEPGHTDTHAALAVYYQRLHQPEQAIEHAKKVVELMPDDVFAYTQLSVIYMRCGRILEAEDAKAKAHQLSGHRH</sequence>
<organism evidence="2 3">
    <name type="scientific">Caulifigura coniformis</name>
    <dbReference type="NCBI Taxonomy" id="2527983"/>
    <lineage>
        <taxon>Bacteria</taxon>
        <taxon>Pseudomonadati</taxon>
        <taxon>Planctomycetota</taxon>
        <taxon>Planctomycetia</taxon>
        <taxon>Planctomycetales</taxon>
        <taxon>Planctomycetaceae</taxon>
        <taxon>Caulifigura</taxon>
    </lineage>
</organism>
<dbReference type="AlphaFoldDB" id="A0A517SCG9"/>